<feature type="compositionally biased region" description="Polar residues" evidence="1">
    <location>
        <begin position="356"/>
        <end position="373"/>
    </location>
</feature>
<feature type="region of interest" description="Disordered" evidence="1">
    <location>
        <begin position="585"/>
        <end position="604"/>
    </location>
</feature>
<dbReference type="EMBL" id="KN838556">
    <property type="protein sequence ID" value="KIK05884.1"/>
    <property type="molecule type" value="Genomic_DNA"/>
</dbReference>
<dbReference type="OrthoDB" id="10401813at2759"/>
<sequence>MLDVISTLFPAPSLEEVIASVNKDTTTITTHNDVRDIDDVLSSHPAFAFCERVDFVKYPWLIQKVNTTKPFTPHDDNKPVVHLESWKDALRVDSKRWKVLAEDLEVHAKGLGPTSLPSVLVDNLVLHLPGRATVEPLEVLFNPEVERRRQAELLPLPVPLSPTPTIALVRSPQASRSPAVALPQVPRVSKATPALPVIALPDVPRVPTSTSTSTSPAERSPSHELLWCDPYVGEEPTHSVFAGVNDGMTLALPQQVRMATPVQNTAARYCQPVSSGSSWKVQNGVVPIQNESGFRQEVAGSKQNAAVSKQNVSAPKQTTSPEQNAAFLKRIAAVQKQNAAVLEQNAAVSKRKAYKQTASVPKQNTATSRQNVPAPNRVPSRQAKYIHPSPLRENYVAPEPTPTPTIRTPPASFVALQHSQIQGAWATVAPAQTQQIRGFLRYTGAPVGFVPVPAVQTEVRQQIALPRRASPPGSSSFNTPTSSVPVPVVAAQTQGFQGYLPPVTDNVGPVISLPVSRQEVQVTADPRQRASSWVQMLSEQNAAVSSHAASIPSSRKRRAPPVDNDGLPPSKKARVAKTMRTGVHATYRPPQSNAGTQACPIWVR</sequence>
<gene>
    <name evidence="2" type="ORF">K443DRAFT_674724</name>
</gene>
<feature type="compositionally biased region" description="Polar residues" evidence="1">
    <location>
        <begin position="544"/>
        <end position="553"/>
    </location>
</feature>
<dbReference type="Proteomes" id="UP000054477">
    <property type="component" value="Unassembled WGS sequence"/>
</dbReference>
<reference evidence="2 3" key="1">
    <citation type="submission" date="2014-04" db="EMBL/GenBank/DDBJ databases">
        <authorList>
            <consortium name="DOE Joint Genome Institute"/>
            <person name="Kuo A."/>
            <person name="Kohler A."/>
            <person name="Nagy L.G."/>
            <person name="Floudas D."/>
            <person name="Copeland A."/>
            <person name="Barry K.W."/>
            <person name="Cichocki N."/>
            <person name="Veneault-Fourrey C."/>
            <person name="LaButti K."/>
            <person name="Lindquist E.A."/>
            <person name="Lipzen A."/>
            <person name="Lundell T."/>
            <person name="Morin E."/>
            <person name="Murat C."/>
            <person name="Sun H."/>
            <person name="Tunlid A."/>
            <person name="Henrissat B."/>
            <person name="Grigoriev I.V."/>
            <person name="Hibbett D.S."/>
            <person name="Martin F."/>
            <person name="Nordberg H.P."/>
            <person name="Cantor M.N."/>
            <person name="Hua S.X."/>
        </authorList>
    </citation>
    <scope>NUCLEOTIDE SEQUENCE [LARGE SCALE GENOMIC DNA]</scope>
    <source>
        <strain evidence="2 3">LaAM-08-1</strain>
    </source>
</reference>
<protein>
    <submittedName>
        <fullName evidence="2">Uncharacterized protein</fullName>
    </submittedName>
</protein>
<proteinExistence type="predicted"/>
<dbReference type="AlphaFoldDB" id="A0A0C9XWB9"/>
<evidence type="ECO:0000313" key="3">
    <source>
        <dbReference type="Proteomes" id="UP000054477"/>
    </source>
</evidence>
<feature type="region of interest" description="Disordered" evidence="1">
    <location>
        <begin position="544"/>
        <end position="575"/>
    </location>
</feature>
<name>A0A0C9XWB9_9AGAR</name>
<organism evidence="2 3">
    <name type="scientific">Laccaria amethystina LaAM-08-1</name>
    <dbReference type="NCBI Taxonomy" id="1095629"/>
    <lineage>
        <taxon>Eukaryota</taxon>
        <taxon>Fungi</taxon>
        <taxon>Dikarya</taxon>
        <taxon>Basidiomycota</taxon>
        <taxon>Agaricomycotina</taxon>
        <taxon>Agaricomycetes</taxon>
        <taxon>Agaricomycetidae</taxon>
        <taxon>Agaricales</taxon>
        <taxon>Agaricineae</taxon>
        <taxon>Hydnangiaceae</taxon>
        <taxon>Laccaria</taxon>
    </lineage>
</organism>
<evidence type="ECO:0000313" key="2">
    <source>
        <dbReference type="EMBL" id="KIK05884.1"/>
    </source>
</evidence>
<reference evidence="3" key="2">
    <citation type="submission" date="2015-01" db="EMBL/GenBank/DDBJ databases">
        <title>Evolutionary Origins and Diversification of the Mycorrhizal Mutualists.</title>
        <authorList>
            <consortium name="DOE Joint Genome Institute"/>
            <consortium name="Mycorrhizal Genomics Consortium"/>
            <person name="Kohler A."/>
            <person name="Kuo A."/>
            <person name="Nagy L.G."/>
            <person name="Floudas D."/>
            <person name="Copeland A."/>
            <person name="Barry K.W."/>
            <person name="Cichocki N."/>
            <person name="Veneault-Fourrey C."/>
            <person name="LaButti K."/>
            <person name="Lindquist E.A."/>
            <person name="Lipzen A."/>
            <person name="Lundell T."/>
            <person name="Morin E."/>
            <person name="Murat C."/>
            <person name="Riley R."/>
            <person name="Ohm R."/>
            <person name="Sun H."/>
            <person name="Tunlid A."/>
            <person name="Henrissat B."/>
            <person name="Grigoriev I.V."/>
            <person name="Hibbett D.S."/>
            <person name="Martin F."/>
        </authorList>
    </citation>
    <scope>NUCLEOTIDE SEQUENCE [LARGE SCALE GENOMIC DNA]</scope>
    <source>
        <strain evidence="3">LaAM-08-1</strain>
    </source>
</reference>
<keyword evidence="3" id="KW-1185">Reference proteome</keyword>
<evidence type="ECO:0000256" key="1">
    <source>
        <dbReference type="SAM" id="MobiDB-lite"/>
    </source>
</evidence>
<accession>A0A0C9XWB9</accession>
<dbReference type="HOGENOM" id="CLU_470150_0_0_1"/>
<feature type="region of interest" description="Disordered" evidence="1">
    <location>
        <begin position="353"/>
        <end position="377"/>
    </location>
</feature>